<dbReference type="Proteomes" id="UP001153618">
    <property type="component" value="Unassembled WGS sequence"/>
</dbReference>
<dbReference type="InterPro" id="IPR042099">
    <property type="entry name" value="ANL_N_sf"/>
</dbReference>
<keyword evidence="3" id="KW-0436">Ligase</keyword>
<dbReference type="SUPFAM" id="SSF47336">
    <property type="entry name" value="ACP-like"/>
    <property type="match status" value="1"/>
</dbReference>
<protein>
    <recommendedName>
        <fullName evidence="5">Carrier domain-containing protein</fullName>
    </recommendedName>
</protein>
<dbReference type="InterPro" id="IPR036736">
    <property type="entry name" value="ACP-like_sf"/>
</dbReference>
<name>A0A9W4IEZ2_PENOL</name>
<dbReference type="SUPFAM" id="SSF56801">
    <property type="entry name" value="Acetyl-CoA synthetase-like"/>
    <property type="match status" value="1"/>
</dbReference>
<dbReference type="Gene3D" id="3.40.50.12780">
    <property type="entry name" value="N-terminal domain of ligase-like"/>
    <property type="match status" value="1"/>
</dbReference>
<evidence type="ECO:0000256" key="1">
    <source>
        <dbReference type="ARBA" id="ARBA00022450"/>
    </source>
</evidence>
<keyword evidence="1" id="KW-0596">Phosphopantetheine</keyword>
<sequence length="1333" mass="146449">MALAGRARSQYELRITVGDILTHPTVSQLAVVIAEKKLPPEVNGVLPFSLLFQAQTKEEVVQDACKQCQGNPTPLRISIPVHLFSRPVWHESATLFTRDDRDEKPELLVDFGHPLARISIHRDNTSNCIQLALTMHHSVIDGWCFRKILDQVEAVYHGKPLTASPPFATFVQYLSQLPDHKAYWTEYFSGINTESQYQGNSDIVYGVTVSGRNAPVPGILTIISPTVATMPFRVRLDPAASIADTLDSAVAQTVRSIPHEQTGLQNVRKFGEDVAAACEFQTLLVIQHIESTTGYSLLGAEARETSLSAFGTHALTLVCNLNADPVELKAWHDPKIVPERQVCRILGQLKHVVENICKSLAATVNDCMTVSPSDAEEISAWRPVPALSQEGVEVLFRQQCVAHPNQLAVDGWDVQFSYQSLDEHSTQLAKHLVSMKIGSGEFVPICTEKSGWTIVCMFAVIKTGAAFFLLDPAVPKQRLASSCQQAKSKPVLTTTGTLPLAPELVANVVLADDLYPARTDISLPAIEPDHPLFAAFTSGSSGVPKAAMASHQSFLSYSLPVMTKMEIDGRVRWLQFCSYAFDMSVNETLWTMLGGGCICVPSDSGCMDNFVDTVATFRPTRTILTPSFMRSIEPKHLPSLRALMLGGEPTQPSDLAAWSPYMKLMMEYGPAKCGSTHLRSYSESPDDPYTSVGFLTGGANWLVAPGDPEKLLPIGAVGELLLEGPFVGQGYMHNAAKTQEVFLAEPSYVRKLRNGPSRVYKTGDLMRYNVDGSLSFVGRMDSQVKIRGQRIELTDVVVELVSPEGRGAPFLAAFIFTPIEGQRGTNSDTKKTNASCHVFHQPEEGFEEYAAKALVLLRDRLPRFMIPSMMINLARMPQTASGKIDRRYLRKTLAELPDEELKQFRARNEKKRGPATEMEQKIQTYCAVALKIPCDEVGLNDSFLQIGGDSISAMYMVAEARKDGVTISVVDILDNPRLSKLASHVANHNGSLASPSSDSSAENELFSLVDDEARTEATRELLQLQIVKQESHILDILPVTASQHFFLTQWTPFFGCSFLTGFVDGKRLRRACQAAMSAHSILRTAFVQTQHGLLQAVLQNIDLPFQQRTTTEDLLTYCDAVWQRDSEIASTVNTAPLRFELVSRSATEHAFIVRVSHAQYDGLSMPTLMTALAAAYTGDTPEAVINFANYLHLRSLQDHTATYDFWRQYLLDSSVRSLDISTDGPSPSPSPSAASSRISAGQNIPMPSLPVGLTVASLVKAAAAWLFTRNTHHTDIVLGHTVSGRGMPVAGIEKMLGPCLNTIPFRVKLQRGWKAVDLLQHVQKQCSATLAHD</sequence>
<dbReference type="GO" id="GO:0031177">
    <property type="term" value="F:phosphopantetheine binding"/>
    <property type="evidence" value="ECO:0007669"/>
    <property type="project" value="TreeGrafter"/>
</dbReference>
<evidence type="ECO:0000256" key="4">
    <source>
        <dbReference type="SAM" id="MobiDB-lite"/>
    </source>
</evidence>
<gene>
    <name evidence="6" type="ORF">POLS_LOCUS9243</name>
</gene>
<dbReference type="Gene3D" id="3.30.300.30">
    <property type="match status" value="1"/>
</dbReference>
<comment type="caution">
    <text evidence="6">The sequence shown here is derived from an EMBL/GenBank/DDBJ whole genome shotgun (WGS) entry which is preliminary data.</text>
</comment>
<dbReference type="Gene3D" id="3.30.559.30">
    <property type="entry name" value="Nonribosomal peptide synthetase, condensation domain"/>
    <property type="match status" value="3"/>
</dbReference>
<dbReference type="GO" id="GO:0043041">
    <property type="term" value="P:amino acid activation for nonribosomal peptide biosynthetic process"/>
    <property type="evidence" value="ECO:0007669"/>
    <property type="project" value="TreeGrafter"/>
</dbReference>
<dbReference type="OrthoDB" id="416786at2759"/>
<dbReference type="GO" id="GO:0044550">
    <property type="term" value="P:secondary metabolite biosynthetic process"/>
    <property type="evidence" value="ECO:0007669"/>
    <property type="project" value="TreeGrafter"/>
</dbReference>
<evidence type="ECO:0000256" key="3">
    <source>
        <dbReference type="ARBA" id="ARBA00022598"/>
    </source>
</evidence>
<evidence type="ECO:0000259" key="5">
    <source>
        <dbReference type="PROSITE" id="PS50075"/>
    </source>
</evidence>
<proteinExistence type="predicted"/>
<dbReference type="SUPFAM" id="SSF52777">
    <property type="entry name" value="CoA-dependent acyltransferases"/>
    <property type="match status" value="4"/>
</dbReference>
<feature type="region of interest" description="Disordered" evidence="4">
    <location>
        <begin position="1220"/>
        <end position="1239"/>
    </location>
</feature>
<dbReference type="Pfam" id="PF00501">
    <property type="entry name" value="AMP-binding"/>
    <property type="match status" value="1"/>
</dbReference>
<dbReference type="InterPro" id="IPR009081">
    <property type="entry name" value="PP-bd_ACP"/>
</dbReference>
<dbReference type="PANTHER" id="PTHR45527">
    <property type="entry name" value="NONRIBOSOMAL PEPTIDE SYNTHETASE"/>
    <property type="match status" value="1"/>
</dbReference>
<dbReference type="PANTHER" id="PTHR45527:SF1">
    <property type="entry name" value="FATTY ACID SYNTHASE"/>
    <property type="match status" value="1"/>
</dbReference>
<dbReference type="EMBL" id="CAJVOS010000082">
    <property type="protein sequence ID" value="CAG8271247.1"/>
    <property type="molecule type" value="Genomic_DNA"/>
</dbReference>
<evidence type="ECO:0000256" key="2">
    <source>
        <dbReference type="ARBA" id="ARBA00022553"/>
    </source>
</evidence>
<dbReference type="Pfam" id="PF00550">
    <property type="entry name" value="PP-binding"/>
    <property type="match status" value="1"/>
</dbReference>
<dbReference type="GO" id="GO:0016874">
    <property type="term" value="F:ligase activity"/>
    <property type="evidence" value="ECO:0007669"/>
    <property type="project" value="UniProtKB-KW"/>
</dbReference>
<organism evidence="6 7">
    <name type="scientific">Penicillium olsonii</name>
    <dbReference type="NCBI Taxonomy" id="99116"/>
    <lineage>
        <taxon>Eukaryota</taxon>
        <taxon>Fungi</taxon>
        <taxon>Dikarya</taxon>
        <taxon>Ascomycota</taxon>
        <taxon>Pezizomycotina</taxon>
        <taxon>Eurotiomycetes</taxon>
        <taxon>Eurotiomycetidae</taxon>
        <taxon>Eurotiales</taxon>
        <taxon>Aspergillaceae</taxon>
        <taxon>Penicillium</taxon>
    </lineage>
</organism>
<reference evidence="6" key="1">
    <citation type="submission" date="2021-07" db="EMBL/GenBank/DDBJ databases">
        <authorList>
            <person name="Branca A.L. A."/>
        </authorList>
    </citation>
    <scope>NUCLEOTIDE SEQUENCE</scope>
</reference>
<dbReference type="InterPro" id="IPR045851">
    <property type="entry name" value="AMP-bd_C_sf"/>
</dbReference>
<keyword evidence="2" id="KW-0597">Phosphoprotein</keyword>
<dbReference type="InterPro" id="IPR000873">
    <property type="entry name" value="AMP-dep_synth/lig_dom"/>
</dbReference>
<dbReference type="InterPro" id="IPR001242">
    <property type="entry name" value="Condensation_dom"/>
</dbReference>
<accession>A0A9W4IEZ2</accession>
<evidence type="ECO:0000313" key="6">
    <source>
        <dbReference type="EMBL" id="CAG8271247.1"/>
    </source>
</evidence>
<dbReference type="PROSITE" id="PS50075">
    <property type="entry name" value="CARRIER"/>
    <property type="match status" value="2"/>
</dbReference>
<feature type="domain" description="Carrier" evidence="5">
    <location>
        <begin position="913"/>
        <end position="989"/>
    </location>
</feature>
<dbReference type="CDD" id="cd05918">
    <property type="entry name" value="A_NRPS_SidN3_like"/>
    <property type="match status" value="1"/>
</dbReference>
<dbReference type="GO" id="GO:0005737">
    <property type="term" value="C:cytoplasm"/>
    <property type="evidence" value="ECO:0007669"/>
    <property type="project" value="TreeGrafter"/>
</dbReference>
<feature type="domain" description="Carrier" evidence="5">
    <location>
        <begin position="1"/>
        <end position="37"/>
    </location>
</feature>
<keyword evidence="7" id="KW-1185">Reference proteome</keyword>
<dbReference type="InterPro" id="IPR023213">
    <property type="entry name" value="CAT-like_dom_sf"/>
</dbReference>
<dbReference type="Pfam" id="PF00668">
    <property type="entry name" value="Condensation"/>
    <property type="match status" value="2"/>
</dbReference>
<dbReference type="Gene3D" id="3.30.559.10">
    <property type="entry name" value="Chloramphenicol acetyltransferase-like domain"/>
    <property type="match status" value="2"/>
</dbReference>
<evidence type="ECO:0000313" key="7">
    <source>
        <dbReference type="Proteomes" id="UP001153618"/>
    </source>
</evidence>
<dbReference type="Gene3D" id="1.10.1200.10">
    <property type="entry name" value="ACP-like"/>
    <property type="match status" value="1"/>
</dbReference>